<organism evidence="1 2">
    <name type="scientific">Saccharopolyspora erythraea</name>
    <name type="common">Streptomyces erythraeus</name>
    <dbReference type="NCBI Taxonomy" id="1836"/>
    <lineage>
        <taxon>Bacteria</taxon>
        <taxon>Bacillati</taxon>
        <taxon>Actinomycetota</taxon>
        <taxon>Actinomycetes</taxon>
        <taxon>Pseudonocardiales</taxon>
        <taxon>Pseudonocardiaceae</taxon>
        <taxon>Saccharopolyspora</taxon>
    </lineage>
</organism>
<dbReference type="Pfam" id="PF09844">
    <property type="entry name" value="DUF2071"/>
    <property type="match status" value="1"/>
</dbReference>
<reference evidence="2" key="1">
    <citation type="journal article" date="2019" name="Int. J. Syst. Evol. Microbiol.">
        <title>The Global Catalogue of Microorganisms (GCM) 10K type strain sequencing project: providing services to taxonomists for standard genome sequencing and annotation.</title>
        <authorList>
            <consortium name="The Broad Institute Genomics Platform"/>
            <consortium name="The Broad Institute Genome Sequencing Center for Infectious Disease"/>
            <person name="Wu L."/>
            <person name="Ma J."/>
        </authorList>
    </citation>
    <scope>NUCLEOTIDE SEQUENCE [LARGE SCALE GENOMIC DNA]</scope>
    <source>
        <strain evidence="2">JCM 10303</strain>
    </source>
</reference>
<accession>A0ABP3NJJ2</accession>
<keyword evidence="2" id="KW-1185">Reference proteome</keyword>
<evidence type="ECO:0000313" key="2">
    <source>
        <dbReference type="Proteomes" id="UP001500729"/>
    </source>
</evidence>
<dbReference type="PANTHER" id="PTHR39186">
    <property type="entry name" value="DUF2071 FAMILY PROTEIN"/>
    <property type="match status" value="1"/>
</dbReference>
<dbReference type="PANTHER" id="PTHR39186:SF1">
    <property type="entry name" value="DUF2071 DOMAIN-CONTAINING PROTEIN"/>
    <property type="match status" value="1"/>
</dbReference>
<name>A0ABP3NJJ2_SACER</name>
<evidence type="ECO:0000313" key="1">
    <source>
        <dbReference type="EMBL" id="GAA0543420.1"/>
    </source>
</evidence>
<dbReference type="InterPro" id="IPR018644">
    <property type="entry name" value="DUF2071"/>
</dbReference>
<dbReference type="EMBL" id="BAAAGS010000036">
    <property type="protein sequence ID" value="GAA0543420.1"/>
    <property type="molecule type" value="Genomic_DNA"/>
</dbReference>
<gene>
    <name evidence="1" type="ORF">GCM10009533_47980</name>
</gene>
<proteinExistence type="predicted"/>
<protein>
    <submittedName>
        <fullName evidence="1">DUF2071 domain-containing protein</fullName>
    </submittedName>
</protein>
<dbReference type="InterPro" id="IPR023375">
    <property type="entry name" value="ADC_dom_sf"/>
</dbReference>
<dbReference type="Proteomes" id="UP001500729">
    <property type="component" value="Unassembled WGS sequence"/>
</dbReference>
<dbReference type="SUPFAM" id="SSF160104">
    <property type="entry name" value="Acetoacetate decarboxylase-like"/>
    <property type="match status" value="1"/>
</dbReference>
<sequence>MPETEPVTPHAPHPSLRPLVHQMLHDVTFLHWPYDPERIRPLLPAGTEPDVFDGRAWIGVVGLAMEPVRALGLPVPPPVRRTTRSTQLNVRTYCVDSRGRRGLVFLSMETSRPSFGFAARLAGRLPYHSAAVAGRASDTEVEYSARRRGRRFRLGSSGRAASGVFPPIGMRFRVRLGDVVEPDPLDHFLTARWRLHNRWYGTTMRVPVRHEPWALRTGELVAFADGGLLTDAGLRPPDESAHVLYSPGTRVGLGLPAFL</sequence>
<comment type="caution">
    <text evidence="1">The sequence shown here is derived from an EMBL/GenBank/DDBJ whole genome shotgun (WGS) entry which is preliminary data.</text>
</comment>